<dbReference type="InterPro" id="IPR000644">
    <property type="entry name" value="CBS_dom"/>
</dbReference>
<dbReference type="InterPro" id="IPR046342">
    <property type="entry name" value="CBS_dom_sf"/>
</dbReference>
<reference evidence="4 5" key="1">
    <citation type="submission" date="2021-03" db="EMBL/GenBank/DDBJ databases">
        <title>Novel species identification of genus Shewanella.</title>
        <authorList>
            <person name="Liu G."/>
            <person name="Zhang Q."/>
        </authorList>
    </citation>
    <scope>NUCLEOTIDE SEQUENCE [LARGE SCALE GENOMIC DNA]</scope>
    <source>
        <strain evidence="4 5">FJAT-53726</strain>
    </source>
</reference>
<sequence length="128" mass="14244">MSTRVVTVEMDDRLMVAKDIFEQAPFHHLPVLDENGHLAGMLSERDLLRAISPHIGAVGETNRDLDTLLKRIHQVMRRNPVTAPPSLSVDSAAKLLLQHNIGSLVVLDGDSLVGIVTWKDLLRHYINP</sequence>
<dbReference type="InterPro" id="IPR051257">
    <property type="entry name" value="Diverse_CBS-Domain"/>
</dbReference>
<dbReference type="PANTHER" id="PTHR43080">
    <property type="entry name" value="CBS DOMAIN-CONTAINING PROTEIN CBSX3, MITOCHONDRIAL"/>
    <property type="match status" value="1"/>
</dbReference>
<dbReference type="SUPFAM" id="SSF54631">
    <property type="entry name" value="CBS-domain pair"/>
    <property type="match status" value="1"/>
</dbReference>
<evidence type="ECO:0000259" key="3">
    <source>
        <dbReference type="PROSITE" id="PS51371"/>
    </source>
</evidence>
<proteinExistence type="predicted"/>
<evidence type="ECO:0000256" key="2">
    <source>
        <dbReference type="PROSITE-ProRule" id="PRU00703"/>
    </source>
</evidence>
<feature type="domain" description="CBS" evidence="3">
    <location>
        <begin position="76"/>
        <end position="128"/>
    </location>
</feature>
<dbReference type="PROSITE" id="PS51371">
    <property type="entry name" value="CBS"/>
    <property type="match status" value="2"/>
</dbReference>
<dbReference type="EMBL" id="CP071504">
    <property type="protein sequence ID" value="QSX31779.1"/>
    <property type="molecule type" value="Genomic_DNA"/>
</dbReference>
<dbReference type="CDD" id="cd04584">
    <property type="entry name" value="CBS_pair_AcuB_like"/>
    <property type="match status" value="1"/>
</dbReference>
<gene>
    <name evidence="4" type="ORF">JYB88_04540</name>
</gene>
<evidence type="ECO:0000313" key="4">
    <source>
        <dbReference type="EMBL" id="QSX31779.1"/>
    </source>
</evidence>
<accession>A0A974XWU7</accession>
<name>A0A974XWU7_9GAMM</name>
<dbReference type="AlphaFoldDB" id="A0A974XWU7"/>
<dbReference type="SMART" id="SM00116">
    <property type="entry name" value="CBS"/>
    <property type="match status" value="2"/>
</dbReference>
<dbReference type="Proteomes" id="UP000663281">
    <property type="component" value="Chromosome"/>
</dbReference>
<protein>
    <submittedName>
        <fullName evidence="4">CBS domain-containing protein</fullName>
    </submittedName>
</protein>
<keyword evidence="5" id="KW-1185">Reference proteome</keyword>
<dbReference type="PANTHER" id="PTHR43080:SF2">
    <property type="entry name" value="CBS DOMAIN-CONTAINING PROTEIN"/>
    <property type="match status" value="1"/>
</dbReference>
<keyword evidence="1 2" id="KW-0129">CBS domain</keyword>
<organism evidence="4 5">
    <name type="scientific">Shewanella cyperi</name>
    <dbReference type="NCBI Taxonomy" id="2814292"/>
    <lineage>
        <taxon>Bacteria</taxon>
        <taxon>Pseudomonadati</taxon>
        <taxon>Pseudomonadota</taxon>
        <taxon>Gammaproteobacteria</taxon>
        <taxon>Alteromonadales</taxon>
        <taxon>Shewanellaceae</taxon>
        <taxon>Shewanella</taxon>
    </lineage>
</organism>
<evidence type="ECO:0000313" key="5">
    <source>
        <dbReference type="Proteomes" id="UP000663281"/>
    </source>
</evidence>
<evidence type="ECO:0000256" key="1">
    <source>
        <dbReference type="ARBA" id="ARBA00023122"/>
    </source>
</evidence>
<dbReference type="Gene3D" id="3.10.580.10">
    <property type="entry name" value="CBS-domain"/>
    <property type="match status" value="1"/>
</dbReference>
<feature type="domain" description="CBS" evidence="3">
    <location>
        <begin position="1"/>
        <end position="58"/>
    </location>
</feature>
<dbReference type="Pfam" id="PF00571">
    <property type="entry name" value="CBS"/>
    <property type="match status" value="2"/>
</dbReference>
<dbReference type="KEGG" id="scyp:JYB88_04540"/>
<dbReference type="RefSeq" id="WP_207323099.1">
    <property type="nucleotide sequence ID" value="NZ_CP071501.1"/>
</dbReference>